<dbReference type="Pfam" id="PF01571">
    <property type="entry name" value="GCV_T"/>
    <property type="match status" value="1"/>
</dbReference>
<evidence type="ECO:0000256" key="1">
    <source>
        <dbReference type="PIRSR" id="PIRSR006487-1"/>
    </source>
</evidence>
<gene>
    <name evidence="5" type="ORF">EFD55_31530</name>
    <name evidence="4" type="ORF">FHS26_006707</name>
</gene>
<evidence type="ECO:0000259" key="3">
    <source>
        <dbReference type="Pfam" id="PF08669"/>
    </source>
</evidence>
<evidence type="ECO:0000259" key="2">
    <source>
        <dbReference type="Pfam" id="PF01571"/>
    </source>
</evidence>
<dbReference type="InterPro" id="IPR006222">
    <property type="entry name" value="GCVT_N"/>
</dbReference>
<accession>A0A3R9AW89</accession>
<dbReference type="OrthoDB" id="9800828at2"/>
<dbReference type="InterPro" id="IPR013977">
    <property type="entry name" value="GcvT_C"/>
</dbReference>
<evidence type="ECO:0000313" key="6">
    <source>
        <dbReference type="Proteomes" id="UP000277279"/>
    </source>
</evidence>
<reference evidence="4 7" key="2">
    <citation type="submission" date="2020-08" db="EMBL/GenBank/DDBJ databases">
        <title>Genomic Encyclopedia of Type Strains, Phase III (KMG-III): the genomes of soil and plant-associated and newly described type strains.</title>
        <authorList>
            <person name="Whitman W."/>
        </authorList>
    </citation>
    <scope>NUCLEOTIDE SEQUENCE [LARGE SCALE GENOMIC DNA]</scope>
    <source>
        <strain evidence="4 7">CECT 4113</strain>
    </source>
</reference>
<dbReference type="SUPFAM" id="SSF103025">
    <property type="entry name" value="Folate-binding domain"/>
    <property type="match status" value="1"/>
</dbReference>
<dbReference type="EC" id="2.1.2.10" evidence="4"/>
<dbReference type="GO" id="GO:0032259">
    <property type="term" value="P:methylation"/>
    <property type="evidence" value="ECO:0007669"/>
    <property type="project" value="UniProtKB-KW"/>
</dbReference>
<keyword evidence="7" id="KW-1185">Reference proteome</keyword>
<protein>
    <submittedName>
        <fullName evidence="5">Aminomethyl transferase family protein</fullName>
    </submittedName>
    <submittedName>
        <fullName evidence="4">Aminomethyltransferase</fullName>
        <ecNumber evidence="4">2.1.2.10</ecNumber>
    </submittedName>
</protein>
<dbReference type="GO" id="GO:0008168">
    <property type="term" value="F:methyltransferase activity"/>
    <property type="evidence" value="ECO:0007669"/>
    <property type="project" value="UniProtKB-KW"/>
</dbReference>
<reference evidence="5 6" key="1">
    <citation type="submission" date="2018-11" db="EMBL/GenBank/DDBJ databases">
        <authorList>
            <person name="Huo Y."/>
        </authorList>
    </citation>
    <scope>NUCLEOTIDE SEQUENCE [LARGE SCALE GENOMIC DNA]</scope>
    <source>
        <strain evidence="5 6">DSM 30132</strain>
    </source>
</reference>
<dbReference type="InterPro" id="IPR027266">
    <property type="entry name" value="TrmE/GcvT-like"/>
</dbReference>
<keyword evidence="5" id="KW-0808">Transferase</keyword>
<dbReference type="RefSeq" id="WP_125850823.1">
    <property type="nucleotide sequence ID" value="NZ_JACHXH010000041.1"/>
</dbReference>
<dbReference type="Proteomes" id="UP000277279">
    <property type="component" value="Unassembled WGS sequence"/>
</dbReference>
<dbReference type="Proteomes" id="UP000518315">
    <property type="component" value="Unassembled WGS sequence"/>
</dbReference>
<dbReference type="InterPro" id="IPR029043">
    <property type="entry name" value="GcvT/YgfZ_C"/>
</dbReference>
<dbReference type="AlphaFoldDB" id="A0A3R9AW89"/>
<keyword evidence="4" id="KW-0489">Methyltransferase</keyword>
<dbReference type="Gene3D" id="3.30.1360.120">
    <property type="entry name" value="Probable tRNA modification gtpase trme, domain 1"/>
    <property type="match status" value="1"/>
</dbReference>
<organism evidence="5 6">
    <name type="scientific">Rhizobium pisi</name>
    <dbReference type="NCBI Taxonomy" id="574561"/>
    <lineage>
        <taxon>Bacteria</taxon>
        <taxon>Pseudomonadati</taxon>
        <taxon>Pseudomonadota</taxon>
        <taxon>Alphaproteobacteria</taxon>
        <taxon>Hyphomicrobiales</taxon>
        <taxon>Rhizobiaceae</taxon>
        <taxon>Rhizobium/Agrobacterium group</taxon>
        <taxon>Rhizobium</taxon>
    </lineage>
</organism>
<evidence type="ECO:0000313" key="5">
    <source>
        <dbReference type="EMBL" id="RSB60420.1"/>
    </source>
</evidence>
<dbReference type="EMBL" id="JACHXH010000041">
    <property type="protein sequence ID" value="MBB3138927.1"/>
    <property type="molecule type" value="Genomic_DNA"/>
</dbReference>
<dbReference type="PANTHER" id="PTHR43757">
    <property type="entry name" value="AMINOMETHYLTRANSFERASE"/>
    <property type="match status" value="1"/>
</dbReference>
<dbReference type="SUPFAM" id="SSF101790">
    <property type="entry name" value="Aminomethyltransferase beta-barrel domain"/>
    <property type="match status" value="1"/>
</dbReference>
<feature type="domain" description="Aminomethyltransferase C-terminal" evidence="3">
    <location>
        <begin position="286"/>
        <end position="359"/>
    </location>
</feature>
<dbReference type="GO" id="GO:0004047">
    <property type="term" value="F:aminomethyltransferase activity"/>
    <property type="evidence" value="ECO:0007669"/>
    <property type="project" value="UniProtKB-EC"/>
</dbReference>
<comment type="caution">
    <text evidence="5">The sequence shown here is derived from an EMBL/GenBank/DDBJ whole genome shotgun (WGS) entry which is preliminary data.</text>
</comment>
<feature type="binding site" evidence="1">
    <location>
        <position position="200"/>
    </location>
    <ligand>
        <name>substrate</name>
    </ligand>
</feature>
<dbReference type="Pfam" id="PF08669">
    <property type="entry name" value="GCV_T_C"/>
    <property type="match status" value="1"/>
</dbReference>
<proteinExistence type="predicted"/>
<dbReference type="EMBL" id="RJJT01000038">
    <property type="protein sequence ID" value="RSB60420.1"/>
    <property type="molecule type" value="Genomic_DNA"/>
</dbReference>
<sequence>MTAKRTPLYHAFKARNAEMAEKAHFLTANVFTDAKTEHSAVRTAAGLFEIFGQFMLEVAGAEAETFLNNTFVADMTKVAPGRGVYCGILNDQGGFIDDVITYRPSEHLFWVIPAPHRVERVEAYLKERGASYGVHVVSLGYRYVSLSLQGPQSRACLERVTALDVSNDALPGFAVTTAKVADVDGVIVTRTGFTGELGYELWVPTEHIESFYDALLEAGKPLGLVPCGAGSMGSLRIEKRYPIWGRDIGEDTTPVEAGLGWTIKPKDAAYPGKSIVERQKSDGAERLLVLLELPASAALPAIGTAVKLDADAVGRVTSAAYGHTVGYPIAMAYVSIACANEGQSLTLEDGTAVTVHRAAVYDPKSTRSRA</sequence>
<evidence type="ECO:0000313" key="7">
    <source>
        <dbReference type="Proteomes" id="UP000518315"/>
    </source>
</evidence>
<feature type="domain" description="GCVT N-terminal" evidence="2">
    <location>
        <begin position="8"/>
        <end position="265"/>
    </location>
</feature>
<dbReference type="PANTHER" id="PTHR43757:SF2">
    <property type="entry name" value="AMINOMETHYLTRANSFERASE, MITOCHONDRIAL"/>
    <property type="match status" value="1"/>
</dbReference>
<evidence type="ECO:0000313" key="4">
    <source>
        <dbReference type="EMBL" id="MBB3138927.1"/>
    </source>
</evidence>
<dbReference type="PIRSF" id="PIRSF006487">
    <property type="entry name" value="GcvT"/>
    <property type="match status" value="1"/>
</dbReference>
<dbReference type="InterPro" id="IPR028896">
    <property type="entry name" value="GcvT/YgfZ/DmdA"/>
</dbReference>
<name>A0A3R9AW89_9HYPH</name>